<dbReference type="Proteomes" id="UP000250140">
    <property type="component" value="Unassembled WGS sequence"/>
</dbReference>
<evidence type="ECO:0000313" key="2">
    <source>
        <dbReference type="EMBL" id="OCL11391.1"/>
    </source>
</evidence>
<dbReference type="AlphaFoldDB" id="A0A8E2F6J6"/>
<feature type="compositionally biased region" description="Low complexity" evidence="1">
    <location>
        <begin position="126"/>
        <end position="162"/>
    </location>
</feature>
<feature type="non-terminal residue" evidence="2">
    <location>
        <position position="1"/>
    </location>
</feature>
<keyword evidence="3" id="KW-1185">Reference proteome</keyword>
<feature type="compositionally biased region" description="Low complexity" evidence="1">
    <location>
        <begin position="108"/>
        <end position="118"/>
    </location>
</feature>
<feature type="compositionally biased region" description="Polar residues" evidence="1">
    <location>
        <begin position="67"/>
        <end position="78"/>
    </location>
</feature>
<feature type="compositionally biased region" description="Polar residues" evidence="1">
    <location>
        <begin position="86"/>
        <end position="105"/>
    </location>
</feature>
<dbReference type="EMBL" id="KV749054">
    <property type="protein sequence ID" value="OCL11391.1"/>
    <property type="molecule type" value="Genomic_DNA"/>
</dbReference>
<organism evidence="2 3">
    <name type="scientific">Glonium stellatum</name>
    <dbReference type="NCBI Taxonomy" id="574774"/>
    <lineage>
        <taxon>Eukaryota</taxon>
        <taxon>Fungi</taxon>
        <taxon>Dikarya</taxon>
        <taxon>Ascomycota</taxon>
        <taxon>Pezizomycotina</taxon>
        <taxon>Dothideomycetes</taxon>
        <taxon>Pleosporomycetidae</taxon>
        <taxon>Gloniales</taxon>
        <taxon>Gloniaceae</taxon>
        <taxon>Glonium</taxon>
    </lineage>
</organism>
<evidence type="ECO:0000313" key="3">
    <source>
        <dbReference type="Proteomes" id="UP000250140"/>
    </source>
</evidence>
<evidence type="ECO:0000256" key="1">
    <source>
        <dbReference type="SAM" id="MobiDB-lite"/>
    </source>
</evidence>
<feature type="compositionally biased region" description="Pro residues" evidence="1">
    <location>
        <begin position="1"/>
        <end position="16"/>
    </location>
</feature>
<gene>
    <name evidence="2" type="ORF">AOQ84DRAFT_229434</name>
</gene>
<proteinExistence type="predicted"/>
<reference evidence="2 3" key="1">
    <citation type="journal article" date="2016" name="Nat. Commun.">
        <title>Ectomycorrhizal ecology is imprinted in the genome of the dominant symbiotic fungus Cenococcum geophilum.</title>
        <authorList>
            <consortium name="DOE Joint Genome Institute"/>
            <person name="Peter M."/>
            <person name="Kohler A."/>
            <person name="Ohm R.A."/>
            <person name="Kuo A."/>
            <person name="Krutzmann J."/>
            <person name="Morin E."/>
            <person name="Arend M."/>
            <person name="Barry K.W."/>
            <person name="Binder M."/>
            <person name="Choi C."/>
            <person name="Clum A."/>
            <person name="Copeland A."/>
            <person name="Grisel N."/>
            <person name="Haridas S."/>
            <person name="Kipfer T."/>
            <person name="LaButti K."/>
            <person name="Lindquist E."/>
            <person name="Lipzen A."/>
            <person name="Maire R."/>
            <person name="Meier B."/>
            <person name="Mihaltcheva S."/>
            <person name="Molinier V."/>
            <person name="Murat C."/>
            <person name="Poggeler S."/>
            <person name="Quandt C.A."/>
            <person name="Sperisen C."/>
            <person name="Tritt A."/>
            <person name="Tisserant E."/>
            <person name="Crous P.W."/>
            <person name="Henrissat B."/>
            <person name="Nehls U."/>
            <person name="Egli S."/>
            <person name="Spatafora J.W."/>
            <person name="Grigoriev I.V."/>
            <person name="Martin F.M."/>
        </authorList>
    </citation>
    <scope>NUCLEOTIDE SEQUENCE [LARGE SCALE GENOMIC DNA]</scope>
    <source>
        <strain evidence="2 3">CBS 207.34</strain>
    </source>
</reference>
<feature type="region of interest" description="Disordered" evidence="1">
    <location>
        <begin position="67"/>
        <end position="198"/>
    </location>
</feature>
<protein>
    <submittedName>
        <fullName evidence="2">Uncharacterized protein</fullName>
    </submittedName>
</protein>
<name>A0A8E2F6J6_9PEZI</name>
<sequence length="213" mass="22544">LPSPPLSPPGVQPPPAIRRLTTATASPAPTLPYPILLPASVVLPGSSCPQRLSVRLPVHLLVHLRTSDQSVRPSTYQSVHLPRPSTPSTHLSCSSHLSVHRTQPASAHLPTHSPTHPLTHPPTFPRPVLTLTSPRPCSPSPLTSRLSPLASRLSPRPSPAARNIGGKSWSRLDPSAAAADRSELSGADEAGGANEIHRRAGPRFCLRGWVRGG</sequence>
<accession>A0A8E2F6J6</accession>
<feature type="region of interest" description="Disordered" evidence="1">
    <location>
        <begin position="1"/>
        <end position="23"/>
    </location>
</feature>